<dbReference type="GO" id="GO:0045454">
    <property type="term" value="P:cell redox homeostasis"/>
    <property type="evidence" value="ECO:0007669"/>
    <property type="project" value="TreeGrafter"/>
</dbReference>
<keyword evidence="2" id="KW-0813">Transport</keyword>
<dbReference type="PANTHER" id="PTHR45663">
    <property type="entry name" value="GEO12009P1"/>
    <property type="match status" value="1"/>
</dbReference>
<dbReference type="PROSITE" id="PS51352">
    <property type="entry name" value="THIOREDOXIN_2"/>
    <property type="match status" value="1"/>
</dbReference>
<dbReference type="EMBL" id="JADKGK010000011">
    <property type="protein sequence ID" value="MBL0003437.1"/>
    <property type="molecule type" value="Genomic_DNA"/>
</dbReference>
<sequence>MASSIVACPSCGKKNRVPVAAKGRLRCAVCSADLPYLVSADDTDFDAAVDTTQVVLLDLWAPWCGPCRQVAPVVERLSRDFAGKLKVVKVNVDDSPRTAQRFAATSIPMLVLLDRGAVIDTTVGAQPGPVMHRWVESALAKR</sequence>
<evidence type="ECO:0000256" key="3">
    <source>
        <dbReference type="ARBA" id="ARBA00022982"/>
    </source>
</evidence>
<accession>A0A9D7XYU5</accession>
<comment type="similarity">
    <text evidence="1">Belongs to the thioredoxin family.</text>
</comment>
<comment type="caution">
    <text evidence="7">The sequence shown here is derived from an EMBL/GenBank/DDBJ whole genome shotgun (WGS) entry which is preliminary data.</text>
</comment>
<dbReference type="Gene3D" id="3.40.30.10">
    <property type="entry name" value="Glutaredoxin"/>
    <property type="match status" value="1"/>
</dbReference>
<dbReference type="PANTHER" id="PTHR45663:SF11">
    <property type="entry name" value="GEO12009P1"/>
    <property type="match status" value="1"/>
</dbReference>
<organism evidence="7 8">
    <name type="scientific">Candidatus Phosphoribacter hodrii</name>
    <dbReference type="NCBI Taxonomy" id="2953743"/>
    <lineage>
        <taxon>Bacteria</taxon>
        <taxon>Bacillati</taxon>
        <taxon>Actinomycetota</taxon>
        <taxon>Actinomycetes</taxon>
        <taxon>Micrococcales</taxon>
        <taxon>Dermatophilaceae</taxon>
        <taxon>Candidatus Phosphoribacter</taxon>
    </lineage>
</organism>
<evidence type="ECO:0000259" key="6">
    <source>
        <dbReference type="PROSITE" id="PS51352"/>
    </source>
</evidence>
<dbReference type="GO" id="GO:0015035">
    <property type="term" value="F:protein-disulfide reductase activity"/>
    <property type="evidence" value="ECO:0007669"/>
    <property type="project" value="TreeGrafter"/>
</dbReference>
<dbReference type="InterPro" id="IPR036249">
    <property type="entry name" value="Thioredoxin-like_sf"/>
</dbReference>
<gene>
    <name evidence="7" type="ORF">IPP00_05435</name>
</gene>
<dbReference type="Proteomes" id="UP000886632">
    <property type="component" value="Unassembled WGS sequence"/>
</dbReference>
<dbReference type="AlphaFoldDB" id="A0A9D7XYU5"/>
<dbReference type="Gene3D" id="2.30.30.380">
    <property type="entry name" value="Zn-finger domain of Sec23/24"/>
    <property type="match status" value="1"/>
</dbReference>
<evidence type="ECO:0000313" key="8">
    <source>
        <dbReference type="Proteomes" id="UP000886632"/>
    </source>
</evidence>
<evidence type="ECO:0000313" key="7">
    <source>
        <dbReference type="EMBL" id="MBL0003437.1"/>
    </source>
</evidence>
<keyword evidence="5" id="KW-0676">Redox-active center</keyword>
<protein>
    <submittedName>
        <fullName evidence="7">Redoxin family protein</fullName>
    </submittedName>
</protein>
<proteinExistence type="inferred from homology"/>
<dbReference type="InterPro" id="IPR017937">
    <property type="entry name" value="Thioredoxin_CS"/>
</dbReference>
<dbReference type="PROSITE" id="PS00194">
    <property type="entry name" value="THIOREDOXIN_1"/>
    <property type="match status" value="1"/>
</dbReference>
<evidence type="ECO:0000256" key="1">
    <source>
        <dbReference type="ARBA" id="ARBA00008987"/>
    </source>
</evidence>
<dbReference type="GO" id="GO:0005829">
    <property type="term" value="C:cytosol"/>
    <property type="evidence" value="ECO:0007669"/>
    <property type="project" value="TreeGrafter"/>
</dbReference>
<dbReference type="InterPro" id="IPR013766">
    <property type="entry name" value="Thioredoxin_domain"/>
</dbReference>
<evidence type="ECO:0000256" key="2">
    <source>
        <dbReference type="ARBA" id="ARBA00022448"/>
    </source>
</evidence>
<keyword evidence="4" id="KW-1015">Disulfide bond</keyword>
<dbReference type="SUPFAM" id="SSF52833">
    <property type="entry name" value="Thioredoxin-like"/>
    <property type="match status" value="1"/>
</dbReference>
<dbReference type="CDD" id="cd02947">
    <property type="entry name" value="TRX_family"/>
    <property type="match status" value="1"/>
</dbReference>
<evidence type="ECO:0000256" key="4">
    <source>
        <dbReference type="ARBA" id="ARBA00023157"/>
    </source>
</evidence>
<reference evidence="7" key="1">
    <citation type="submission" date="2020-10" db="EMBL/GenBank/DDBJ databases">
        <title>Connecting structure to function with the recovery of over 1000 high-quality activated sludge metagenome-assembled genomes encoding full-length rRNA genes using long-read sequencing.</title>
        <authorList>
            <person name="Singleton C.M."/>
            <person name="Petriglieri F."/>
            <person name="Kristensen J.M."/>
            <person name="Kirkegaard R.H."/>
            <person name="Michaelsen T.Y."/>
            <person name="Andersen M.H."/>
            <person name="Karst S.M."/>
            <person name="Dueholm M.S."/>
            <person name="Nielsen P.H."/>
            <person name="Albertsen M."/>
        </authorList>
    </citation>
    <scope>NUCLEOTIDE SEQUENCE</scope>
    <source>
        <strain evidence="7">Ribe_18-Q3-R11-54_MAXAC.001</strain>
    </source>
</reference>
<feature type="domain" description="Thioredoxin" evidence="6">
    <location>
        <begin position="34"/>
        <end position="140"/>
    </location>
</feature>
<dbReference type="Pfam" id="PF00085">
    <property type="entry name" value="Thioredoxin"/>
    <property type="match status" value="1"/>
</dbReference>
<evidence type="ECO:0000256" key="5">
    <source>
        <dbReference type="ARBA" id="ARBA00023284"/>
    </source>
</evidence>
<keyword evidence="3" id="KW-0249">Electron transport</keyword>
<name>A0A9D7XYU5_9MICO</name>